<dbReference type="PANTHER" id="PTHR47328:SF1">
    <property type="entry name" value="RUTC FAMILY PROTEIN YOAB"/>
    <property type="match status" value="1"/>
</dbReference>
<dbReference type="RefSeq" id="WP_076600245.1">
    <property type="nucleotide sequence ID" value="NZ_FTMD01000001.1"/>
</dbReference>
<dbReference type="STRING" id="34027.SAMN05421829_101214"/>
<gene>
    <name evidence="2" type="ORF">SAMN05421829_101214</name>
</gene>
<keyword evidence="3" id="KW-1185">Reference proteome</keyword>
<dbReference type="PROSITE" id="PS01094">
    <property type="entry name" value="UPF0076"/>
    <property type="match status" value="1"/>
</dbReference>
<dbReference type="InterPro" id="IPR035959">
    <property type="entry name" value="RutC-like_sf"/>
</dbReference>
<comment type="similarity">
    <text evidence="1">Belongs to the RutC family.</text>
</comment>
<dbReference type="EMBL" id="FTMD01000001">
    <property type="protein sequence ID" value="SIP89339.1"/>
    <property type="molecule type" value="Genomic_DNA"/>
</dbReference>
<dbReference type="OrthoDB" id="6899345at2"/>
<dbReference type="CDD" id="cd06150">
    <property type="entry name" value="YjgF_YER057c_UK114_like_2"/>
    <property type="match status" value="1"/>
</dbReference>
<accession>A0A1N6NB78</accession>
<dbReference type="SUPFAM" id="SSF55298">
    <property type="entry name" value="YjgF-like"/>
    <property type="match status" value="1"/>
</dbReference>
<dbReference type="PANTHER" id="PTHR47328">
    <property type="match status" value="1"/>
</dbReference>
<dbReference type="InterPro" id="IPR019897">
    <property type="entry name" value="RidA_CS"/>
</dbReference>
<evidence type="ECO:0000256" key="1">
    <source>
        <dbReference type="ARBA" id="ARBA00010552"/>
    </source>
</evidence>
<dbReference type="Proteomes" id="UP000186819">
    <property type="component" value="Unassembled WGS sequence"/>
</dbReference>
<proteinExistence type="inferred from homology"/>
<evidence type="ECO:0000313" key="3">
    <source>
        <dbReference type="Proteomes" id="UP000186819"/>
    </source>
</evidence>
<dbReference type="Pfam" id="PF01042">
    <property type="entry name" value="Ribonuc_L-PSP"/>
    <property type="match status" value="1"/>
</dbReference>
<dbReference type="InterPro" id="IPR006175">
    <property type="entry name" value="YjgF/YER057c/UK114"/>
</dbReference>
<dbReference type="AlphaFoldDB" id="A0A1N6NB78"/>
<sequence length="119" mass="12673">MNIQRLGTTARYSDIVIHNGTAWIVEVPVTENADAATQTAEILASLDTLLSRAGSSRERLLSATIYLTDMADYDAMNAAWDAWLPAATAPSRACVQVAGLARPGWRVEIAVVAASARAD</sequence>
<organism evidence="2 3">
    <name type="scientific">Aromatoleum tolulyticum</name>
    <dbReference type="NCBI Taxonomy" id="34027"/>
    <lineage>
        <taxon>Bacteria</taxon>
        <taxon>Pseudomonadati</taxon>
        <taxon>Pseudomonadota</taxon>
        <taxon>Betaproteobacteria</taxon>
        <taxon>Rhodocyclales</taxon>
        <taxon>Rhodocyclaceae</taxon>
        <taxon>Aromatoleum</taxon>
    </lineage>
</organism>
<dbReference type="InterPro" id="IPR035709">
    <property type="entry name" value="YoaB-like"/>
</dbReference>
<protein>
    <submittedName>
        <fullName evidence="2">Enamine deaminase RidA, house cleaning of reactive enamine intermediates, YjgF/YER057c/UK114 family</fullName>
    </submittedName>
</protein>
<dbReference type="Gene3D" id="3.30.1330.40">
    <property type="entry name" value="RutC-like"/>
    <property type="match status" value="1"/>
</dbReference>
<name>A0A1N6NB78_9RHOO</name>
<reference evidence="3" key="1">
    <citation type="submission" date="2017-01" db="EMBL/GenBank/DDBJ databases">
        <authorList>
            <person name="Varghese N."/>
            <person name="Submissions S."/>
        </authorList>
    </citation>
    <scope>NUCLEOTIDE SEQUENCE [LARGE SCALE GENOMIC DNA]</scope>
    <source>
        <strain evidence="3">ATCC 51758</strain>
    </source>
</reference>
<evidence type="ECO:0000313" key="2">
    <source>
        <dbReference type="EMBL" id="SIP89339.1"/>
    </source>
</evidence>